<organism evidence="2 3">
    <name type="scientific">Stylosanthes scabra</name>
    <dbReference type="NCBI Taxonomy" id="79078"/>
    <lineage>
        <taxon>Eukaryota</taxon>
        <taxon>Viridiplantae</taxon>
        <taxon>Streptophyta</taxon>
        <taxon>Embryophyta</taxon>
        <taxon>Tracheophyta</taxon>
        <taxon>Spermatophyta</taxon>
        <taxon>Magnoliopsida</taxon>
        <taxon>eudicotyledons</taxon>
        <taxon>Gunneridae</taxon>
        <taxon>Pentapetalae</taxon>
        <taxon>rosids</taxon>
        <taxon>fabids</taxon>
        <taxon>Fabales</taxon>
        <taxon>Fabaceae</taxon>
        <taxon>Papilionoideae</taxon>
        <taxon>50 kb inversion clade</taxon>
        <taxon>dalbergioids sensu lato</taxon>
        <taxon>Dalbergieae</taxon>
        <taxon>Pterocarpus clade</taxon>
        <taxon>Stylosanthes</taxon>
    </lineage>
</organism>
<dbReference type="PANTHER" id="PTHR12069:SF0">
    <property type="entry name" value="DNA-DIRECTED RNA POLYMERASE III SUBUNIT RPC5"/>
    <property type="match status" value="1"/>
</dbReference>
<dbReference type="EMBL" id="JASCZI010120844">
    <property type="protein sequence ID" value="MED6155690.1"/>
    <property type="molecule type" value="Genomic_DNA"/>
</dbReference>
<dbReference type="InterPro" id="IPR006886">
    <property type="entry name" value="RNA_pol_III_Rpc5"/>
</dbReference>
<feature type="compositionally biased region" description="Acidic residues" evidence="1">
    <location>
        <begin position="90"/>
        <end position="106"/>
    </location>
</feature>
<reference evidence="2 3" key="1">
    <citation type="journal article" date="2023" name="Plants (Basel)">
        <title>Bridging the Gap: Combining Genomics and Transcriptomics Approaches to Understand Stylosanthes scabra, an Orphan Legume from the Brazilian Caatinga.</title>
        <authorList>
            <person name="Ferreira-Neto J.R.C."/>
            <person name="da Silva M.D."/>
            <person name="Binneck E."/>
            <person name="de Melo N.F."/>
            <person name="da Silva R.H."/>
            <person name="de Melo A.L.T.M."/>
            <person name="Pandolfi V."/>
            <person name="Bustamante F.O."/>
            <person name="Brasileiro-Vidal A.C."/>
            <person name="Benko-Iseppon A.M."/>
        </authorList>
    </citation>
    <scope>NUCLEOTIDE SEQUENCE [LARGE SCALE GENOMIC DNA]</scope>
    <source>
        <tissue evidence="2">Leaves</tissue>
    </source>
</reference>
<feature type="region of interest" description="Disordered" evidence="1">
    <location>
        <begin position="1"/>
        <end position="106"/>
    </location>
</feature>
<name>A0ABU6U5J1_9FABA</name>
<dbReference type="PANTHER" id="PTHR12069">
    <property type="entry name" value="DNA-DIRECTED RNA POLYMERASES III 80 KDA POLYPEPTIDE RNA POLYMERASE III SUBUNIT 5"/>
    <property type="match status" value="1"/>
</dbReference>
<keyword evidence="3" id="KW-1185">Reference proteome</keyword>
<dbReference type="Pfam" id="PF04801">
    <property type="entry name" value="RPC5"/>
    <property type="match status" value="1"/>
</dbReference>
<evidence type="ECO:0008006" key="4">
    <source>
        <dbReference type="Google" id="ProtNLM"/>
    </source>
</evidence>
<evidence type="ECO:0000256" key="1">
    <source>
        <dbReference type="SAM" id="MobiDB-lite"/>
    </source>
</evidence>
<accession>A0ABU6U5J1</accession>
<sequence>MDVDDVEVTGKLPSRVTRFAPKSSKPKPKPKPPSEPKHEPQPPPPLSKPEPQELAAKKEDVDEKAAPATHTKSEPNGTAKTEFVPKSEAQDETEQLDPMDLDLPGETDEDTVVREIDVFLAPSIDSATQLYVLQYPLRPCWRPYELDERCEEVRLKPRSSQMEIDLSVDMDSSNLDPETASKLNFTKQTLETKWNPPSANGYAVGLLKGDKLQLHPVHAVVQLRPAFHHLQSAGSKIKNHVSTGENAAVKTEASIEEKSVSAPKKQNKQTELSLVQQIDDDEGWVALKYHSCKSDISSRYLEQMMMHESCPIKFTMNDYDYVNALCPGVNNKISSKGPFKRYLLSLPVEERLKKLLVEDPPFHQFSAIKHYAPEYSEEELLEFLQEHAILIQGLWTAKSNLLSLKDDHGPGLLARDFVMLLFSRSLRVQASDLNLAGKIGIILKEWLNKFGLEGCDRHKAGGTLYWKFREIPDESFKKLHPNIAERQGERLEEATSAFAERVCVAKRKIGKDSVASKNVKIELVKSAKSDQVTSLGGVSCESMTTADATRNVLLVAVKKILQTHKVCSLQMIHKSLREMSISASLVNRESKGTSDATVGLKDVVIKLLRGKSDGKLKKAEIIAAAQAAHTEVTNNEYTRVMSELCVSKGSYWYFRSGDGSIPEP</sequence>
<evidence type="ECO:0000313" key="2">
    <source>
        <dbReference type="EMBL" id="MED6155690.1"/>
    </source>
</evidence>
<gene>
    <name evidence="2" type="ORF">PIB30_007198</name>
</gene>
<comment type="caution">
    <text evidence="2">The sequence shown here is derived from an EMBL/GenBank/DDBJ whole genome shotgun (WGS) entry which is preliminary data.</text>
</comment>
<feature type="compositionally biased region" description="Basic and acidic residues" evidence="1">
    <location>
        <begin position="55"/>
        <end position="65"/>
    </location>
</feature>
<evidence type="ECO:0000313" key="3">
    <source>
        <dbReference type="Proteomes" id="UP001341840"/>
    </source>
</evidence>
<protein>
    <recommendedName>
        <fullName evidence="4">DNA-directed RNA polymerase III subunit RPC5</fullName>
    </recommendedName>
</protein>
<dbReference type="Proteomes" id="UP001341840">
    <property type="component" value="Unassembled WGS sequence"/>
</dbReference>
<proteinExistence type="predicted"/>